<sequence length="114" mass="11700">MRRTWALAALVVAAASLTACTQVQAIAPVGGTHLEEVRYAGIDVLQSAKIDILTAPVCTRATDGGVSCTGETLTKETITVSSPASAKTTLIVKVGDTTLYDGDLQPVLDKAAGK</sequence>
<dbReference type="EMBL" id="DMNG01000247">
    <property type="protein sequence ID" value="HAN25655.1"/>
    <property type="molecule type" value="Genomic_DNA"/>
</dbReference>
<gene>
    <name evidence="2" type="ORF">DCP95_13985</name>
    <name evidence="3" type="ORF">RR49_00173</name>
</gene>
<keyword evidence="4" id="KW-1185">Reference proteome</keyword>
<feature type="signal peptide" evidence="1">
    <location>
        <begin position="1"/>
        <end position="25"/>
    </location>
</feature>
<reference evidence="3 4" key="1">
    <citation type="submission" date="2015-02" db="EMBL/GenBank/DDBJ databases">
        <title>Draft genome sequences of ten Microbacterium spp. with emphasis on heavy metal contaminated environments.</title>
        <authorList>
            <person name="Corretto E."/>
        </authorList>
    </citation>
    <scope>NUCLEOTIDE SEQUENCE [LARGE SCALE GENOMIC DNA]</scope>
    <source>
        <strain evidence="3 4">DSM 18659</strain>
    </source>
</reference>
<organism evidence="3 4">
    <name type="scientific">Microbacterium ginsengisoli</name>
    <dbReference type="NCBI Taxonomy" id="400772"/>
    <lineage>
        <taxon>Bacteria</taxon>
        <taxon>Bacillati</taxon>
        <taxon>Actinomycetota</taxon>
        <taxon>Actinomycetes</taxon>
        <taxon>Micrococcales</taxon>
        <taxon>Microbacteriaceae</taxon>
        <taxon>Microbacterium</taxon>
    </lineage>
</organism>
<reference evidence="2 5" key="2">
    <citation type="journal article" date="2018" name="Nat. Biotechnol.">
        <title>A standardized bacterial taxonomy based on genome phylogeny substantially revises the tree of life.</title>
        <authorList>
            <person name="Parks D.H."/>
            <person name="Chuvochina M."/>
            <person name="Waite D.W."/>
            <person name="Rinke C."/>
            <person name="Skarshewski A."/>
            <person name="Chaumeil P.A."/>
            <person name="Hugenholtz P."/>
        </authorList>
    </citation>
    <scope>NUCLEOTIDE SEQUENCE [LARGE SCALE GENOMIC DNA]</scope>
    <source>
        <strain evidence="2">UBA9152</strain>
    </source>
</reference>
<dbReference type="RefSeq" id="WP_045245899.1">
    <property type="nucleotide sequence ID" value="NZ_JYIY01000039.1"/>
</dbReference>
<evidence type="ECO:0000313" key="4">
    <source>
        <dbReference type="Proteomes" id="UP000033451"/>
    </source>
</evidence>
<dbReference type="PATRIC" id="fig|400772.4.peg.196"/>
<dbReference type="STRING" id="400772.RR49_00173"/>
<evidence type="ECO:0000313" key="2">
    <source>
        <dbReference type="EMBL" id="HAN25655.1"/>
    </source>
</evidence>
<evidence type="ECO:0000313" key="3">
    <source>
        <dbReference type="EMBL" id="KJL44197.1"/>
    </source>
</evidence>
<protein>
    <recommendedName>
        <fullName evidence="6">DUF4333 domain-containing protein</fullName>
    </recommendedName>
</protein>
<dbReference type="EMBL" id="JYIY01000039">
    <property type="protein sequence ID" value="KJL44197.1"/>
    <property type="molecule type" value="Genomic_DNA"/>
</dbReference>
<dbReference type="OrthoDB" id="4463796at2"/>
<dbReference type="Proteomes" id="UP000033451">
    <property type="component" value="Unassembled WGS sequence"/>
</dbReference>
<accession>A0A0F0LYJ8</accession>
<proteinExistence type="predicted"/>
<dbReference type="AlphaFoldDB" id="A0A0F0LYJ8"/>
<comment type="caution">
    <text evidence="3">The sequence shown here is derived from an EMBL/GenBank/DDBJ whole genome shotgun (WGS) entry which is preliminary data.</text>
</comment>
<keyword evidence="1" id="KW-0732">Signal</keyword>
<dbReference type="Proteomes" id="UP000257479">
    <property type="component" value="Unassembled WGS sequence"/>
</dbReference>
<feature type="chain" id="PRO_5036292735" description="DUF4333 domain-containing protein" evidence="1">
    <location>
        <begin position="26"/>
        <end position="114"/>
    </location>
</feature>
<dbReference type="PROSITE" id="PS51257">
    <property type="entry name" value="PROKAR_LIPOPROTEIN"/>
    <property type="match status" value="1"/>
</dbReference>
<evidence type="ECO:0008006" key="6">
    <source>
        <dbReference type="Google" id="ProtNLM"/>
    </source>
</evidence>
<evidence type="ECO:0000256" key="1">
    <source>
        <dbReference type="SAM" id="SignalP"/>
    </source>
</evidence>
<name>A0A0F0LYJ8_9MICO</name>
<evidence type="ECO:0000313" key="5">
    <source>
        <dbReference type="Proteomes" id="UP000257479"/>
    </source>
</evidence>